<keyword evidence="1" id="KW-0812">Transmembrane</keyword>
<dbReference type="OrthoDB" id="9781904at2"/>
<sequence>MITRLKIIAFSMLLVILTIYLSYNILNQRMIGTGVLKDDEGQYIALETPAGYWGYGRILAGDIIQEIDGDPAAGFHSVRIYSGIEGASSIGLIRVQPGGEQEHIQLNVAKGIDTEDLLLEFILPICTVLLFAGFSWFVYRSKQGDSAAVYLILFFLSTGLAYLSSFSAGRADPVGKLKSKIRK</sequence>
<dbReference type="KEGG" id="pdh:B9T62_30790"/>
<accession>A0A2Z2KML1</accession>
<keyword evidence="1" id="KW-1133">Transmembrane helix</keyword>
<gene>
    <name evidence="2" type="ORF">B9T62_30790</name>
</gene>
<name>A0A2Z2KML1_9BACL</name>
<dbReference type="Proteomes" id="UP000249890">
    <property type="component" value="Chromosome"/>
</dbReference>
<dbReference type="AlphaFoldDB" id="A0A2Z2KML1"/>
<keyword evidence="3" id="KW-1185">Reference proteome</keyword>
<dbReference type="InterPro" id="IPR036034">
    <property type="entry name" value="PDZ_sf"/>
</dbReference>
<dbReference type="EMBL" id="CP021780">
    <property type="protein sequence ID" value="ASA24760.1"/>
    <property type="molecule type" value="Genomic_DNA"/>
</dbReference>
<evidence type="ECO:0000313" key="2">
    <source>
        <dbReference type="EMBL" id="ASA24760.1"/>
    </source>
</evidence>
<organism evidence="2 3">
    <name type="scientific">Paenibacillus donghaensis</name>
    <dbReference type="NCBI Taxonomy" id="414771"/>
    <lineage>
        <taxon>Bacteria</taxon>
        <taxon>Bacillati</taxon>
        <taxon>Bacillota</taxon>
        <taxon>Bacilli</taxon>
        <taxon>Bacillales</taxon>
        <taxon>Paenibacillaceae</taxon>
        <taxon>Paenibacillus</taxon>
    </lineage>
</organism>
<evidence type="ECO:0008006" key="4">
    <source>
        <dbReference type="Google" id="ProtNLM"/>
    </source>
</evidence>
<proteinExistence type="predicted"/>
<protein>
    <recommendedName>
        <fullName evidence="4">PDZ domain-containing protein</fullName>
    </recommendedName>
</protein>
<evidence type="ECO:0000256" key="1">
    <source>
        <dbReference type="SAM" id="Phobius"/>
    </source>
</evidence>
<dbReference type="RefSeq" id="WP_087918728.1">
    <property type="nucleotide sequence ID" value="NZ_CP021780.1"/>
</dbReference>
<reference evidence="2 3" key="1">
    <citation type="submission" date="2017-06" db="EMBL/GenBank/DDBJ databases">
        <title>Complete genome sequence of Paenibacillus donghaensis KCTC 13049T isolated from East Sea sediment, South Korea.</title>
        <authorList>
            <person name="Jung B.K."/>
            <person name="Hong S.-J."/>
            <person name="Shin J.-H."/>
        </authorList>
    </citation>
    <scope>NUCLEOTIDE SEQUENCE [LARGE SCALE GENOMIC DNA]</scope>
    <source>
        <strain evidence="2 3">KCTC 13049</strain>
    </source>
</reference>
<evidence type="ECO:0000313" key="3">
    <source>
        <dbReference type="Proteomes" id="UP000249890"/>
    </source>
</evidence>
<feature type="transmembrane region" description="Helical" evidence="1">
    <location>
        <begin position="121"/>
        <end position="139"/>
    </location>
</feature>
<keyword evidence="1" id="KW-0472">Membrane</keyword>
<dbReference type="SUPFAM" id="SSF50156">
    <property type="entry name" value="PDZ domain-like"/>
    <property type="match status" value="1"/>
</dbReference>
<feature type="transmembrane region" description="Helical" evidence="1">
    <location>
        <begin position="7"/>
        <end position="26"/>
    </location>
</feature>
<feature type="transmembrane region" description="Helical" evidence="1">
    <location>
        <begin position="148"/>
        <end position="168"/>
    </location>
</feature>